<dbReference type="RefSeq" id="WP_094414916.1">
    <property type="nucleotide sequence ID" value="NZ_NOXV01000267.1"/>
</dbReference>
<dbReference type="InterPro" id="IPR018948">
    <property type="entry name" value="GTP-bd_TrmE_N"/>
</dbReference>
<dbReference type="PANTHER" id="PTHR42714">
    <property type="entry name" value="TRNA MODIFICATION GTPASE GTPBP3"/>
    <property type="match status" value="1"/>
</dbReference>
<dbReference type="GO" id="GO:0030488">
    <property type="term" value="P:tRNA methylation"/>
    <property type="evidence" value="ECO:0007669"/>
    <property type="project" value="TreeGrafter"/>
</dbReference>
<dbReference type="PANTHER" id="PTHR42714:SF2">
    <property type="entry name" value="TRNA MODIFICATION GTPASE GTPBP3, MITOCHONDRIAL"/>
    <property type="match status" value="1"/>
</dbReference>
<dbReference type="AlphaFoldDB" id="A0A255Z7X4"/>
<sequence>MHVDTIVALATPAGAGAVAIIRLSGPQAIAQAEAVFVSIKGKKLSAQKSHTLHLGTLIDHGKVIDQVLVALYRNPHSYTGEDVVEINCHAETAIR</sequence>
<evidence type="ECO:0000313" key="3">
    <source>
        <dbReference type="Proteomes" id="UP000216605"/>
    </source>
</evidence>
<evidence type="ECO:0000259" key="1">
    <source>
        <dbReference type="Pfam" id="PF10396"/>
    </source>
</evidence>
<name>A0A255Z7X4_9FLAO</name>
<evidence type="ECO:0000313" key="2">
    <source>
        <dbReference type="EMBL" id="OYQ36730.1"/>
    </source>
</evidence>
<accession>A0A255Z7X4</accession>
<protein>
    <recommendedName>
        <fullName evidence="1">GTP-binding protein TrmE N-terminal domain-containing protein</fullName>
    </recommendedName>
</protein>
<organism evidence="2 3">
    <name type="scientific">Flavobacterium cyanobacteriorum</name>
    <dbReference type="NCBI Taxonomy" id="2022802"/>
    <lineage>
        <taxon>Bacteria</taxon>
        <taxon>Pseudomonadati</taxon>
        <taxon>Bacteroidota</taxon>
        <taxon>Flavobacteriia</taxon>
        <taxon>Flavobacteriales</taxon>
        <taxon>Flavobacteriaceae</taxon>
        <taxon>Flavobacterium</taxon>
    </lineage>
</organism>
<reference evidence="2 3" key="1">
    <citation type="submission" date="2017-07" db="EMBL/GenBank/DDBJ databases">
        <title>Flavobacterium cyanobacteriorum sp. nov., isolated from cyanobacterial aggregates in a eutrophic lake.</title>
        <authorList>
            <person name="Cai H."/>
        </authorList>
    </citation>
    <scope>NUCLEOTIDE SEQUENCE [LARGE SCALE GENOMIC DNA]</scope>
    <source>
        <strain evidence="2 3">TH021</strain>
    </source>
</reference>
<dbReference type="Proteomes" id="UP000216605">
    <property type="component" value="Unassembled WGS sequence"/>
</dbReference>
<gene>
    <name evidence="2" type="ORF">CHU92_09385</name>
</gene>
<keyword evidence="3" id="KW-1185">Reference proteome</keyword>
<dbReference type="CDD" id="cd14858">
    <property type="entry name" value="TrmE_N"/>
    <property type="match status" value="1"/>
</dbReference>
<dbReference type="GO" id="GO:0005737">
    <property type="term" value="C:cytoplasm"/>
    <property type="evidence" value="ECO:0007669"/>
    <property type="project" value="TreeGrafter"/>
</dbReference>
<feature type="domain" description="GTP-binding protein TrmE N-terminal" evidence="1">
    <location>
        <begin position="5"/>
        <end position="94"/>
    </location>
</feature>
<dbReference type="Gene3D" id="3.30.1360.120">
    <property type="entry name" value="Probable tRNA modification gtpase trme, domain 1"/>
    <property type="match status" value="1"/>
</dbReference>
<dbReference type="EMBL" id="NOXV01000267">
    <property type="protein sequence ID" value="OYQ36730.1"/>
    <property type="molecule type" value="Genomic_DNA"/>
</dbReference>
<dbReference type="SUPFAM" id="SSF103025">
    <property type="entry name" value="Folate-binding domain"/>
    <property type="match status" value="1"/>
</dbReference>
<dbReference type="GO" id="GO:0002098">
    <property type="term" value="P:tRNA wobble uridine modification"/>
    <property type="evidence" value="ECO:0007669"/>
    <property type="project" value="TreeGrafter"/>
</dbReference>
<proteinExistence type="predicted"/>
<dbReference type="Pfam" id="PF10396">
    <property type="entry name" value="TrmE_N"/>
    <property type="match status" value="1"/>
</dbReference>
<comment type="caution">
    <text evidence="2">The sequence shown here is derived from an EMBL/GenBank/DDBJ whole genome shotgun (WGS) entry which is preliminary data.</text>
</comment>
<dbReference type="InterPro" id="IPR027266">
    <property type="entry name" value="TrmE/GcvT-like"/>
</dbReference>
<dbReference type="OrthoDB" id="9805918at2"/>